<dbReference type="EMBL" id="JRKL02004240">
    <property type="protein sequence ID" value="KAF3953052.1"/>
    <property type="molecule type" value="Genomic_DNA"/>
</dbReference>
<dbReference type="OrthoDB" id="1752253at2759"/>
<organism evidence="1 2">
    <name type="scientific">Castanea mollissima</name>
    <name type="common">Chinese chestnut</name>
    <dbReference type="NCBI Taxonomy" id="60419"/>
    <lineage>
        <taxon>Eukaryota</taxon>
        <taxon>Viridiplantae</taxon>
        <taxon>Streptophyta</taxon>
        <taxon>Embryophyta</taxon>
        <taxon>Tracheophyta</taxon>
        <taxon>Spermatophyta</taxon>
        <taxon>Magnoliopsida</taxon>
        <taxon>eudicotyledons</taxon>
        <taxon>Gunneridae</taxon>
        <taxon>Pentapetalae</taxon>
        <taxon>rosids</taxon>
        <taxon>fabids</taxon>
        <taxon>Fagales</taxon>
        <taxon>Fagaceae</taxon>
        <taxon>Castanea</taxon>
    </lineage>
</organism>
<reference evidence="1" key="1">
    <citation type="submission" date="2020-03" db="EMBL/GenBank/DDBJ databases">
        <title>Castanea mollissima Vanexum genome sequencing.</title>
        <authorList>
            <person name="Staton M."/>
        </authorList>
    </citation>
    <scope>NUCLEOTIDE SEQUENCE</scope>
    <source>
        <tissue evidence="1">Leaf</tissue>
    </source>
</reference>
<comment type="caution">
    <text evidence="1">The sequence shown here is derived from an EMBL/GenBank/DDBJ whole genome shotgun (WGS) entry which is preliminary data.</text>
</comment>
<protein>
    <submittedName>
        <fullName evidence="1">Uncharacterized protein</fullName>
    </submittedName>
</protein>
<name>A0A8J4VCL8_9ROSI</name>
<feature type="non-terminal residue" evidence="1">
    <location>
        <position position="1"/>
    </location>
</feature>
<proteinExistence type="predicted"/>
<dbReference type="Proteomes" id="UP000737018">
    <property type="component" value="Unassembled WGS sequence"/>
</dbReference>
<gene>
    <name evidence="1" type="ORF">CMV_021457</name>
</gene>
<accession>A0A8J4VCL8</accession>
<evidence type="ECO:0000313" key="2">
    <source>
        <dbReference type="Proteomes" id="UP000737018"/>
    </source>
</evidence>
<keyword evidence="2" id="KW-1185">Reference proteome</keyword>
<sequence length="107" mass="12347">KYRNCTKAPTSEQEGVNNYQRDCQKIICRLWLKEDILHVLIDSAGTEKVEGIFFNSSPNKEDNVKVNFEAFSKMRNLRLLYIDNVHLPQGLSFLSTTSNNYGREFGV</sequence>
<evidence type="ECO:0000313" key="1">
    <source>
        <dbReference type="EMBL" id="KAF3953052.1"/>
    </source>
</evidence>
<dbReference type="AlphaFoldDB" id="A0A8J4VCL8"/>